<gene>
    <name evidence="5" type="primary">coaE</name>
    <name evidence="7" type="ORF">SAMN04488239_10956</name>
</gene>
<keyword evidence="2 5" id="KW-0547">Nucleotide-binding</keyword>
<comment type="similarity">
    <text evidence="1 5">Belongs to the CoaE family.</text>
</comment>
<dbReference type="InterPro" id="IPR001977">
    <property type="entry name" value="Depp_CoAkinase"/>
</dbReference>
<dbReference type="Gene3D" id="3.40.50.300">
    <property type="entry name" value="P-loop containing nucleotide triphosphate hydrolases"/>
    <property type="match status" value="1"/>
</dbReference>
<dbReference type="PANTHER" id="PTHR10695:SF46">
    <property type="entry name" value="BIFUNCTIONAL COENZYME A SYNTHASE-RELATED"/>
    <property type="match status" value="1"/>
</dbReference>
<comment type="pathway">
    <text evidence="5">Cofactor biosynthesis; coenzyme A biosynthesis; CoA from (R)-pantothenate: step 5/5.</text>
</comment>
<dbReference type="EC" id="2.7.1.24" evidence="5 6"/>
<evidence type="ECO:0000256" key="5">
    <source>
        <dbReference type="HAMAP-Rule" id="MF_00376"/>
    </source>
</evidence>
<sequence length="197" mass="21335">MTFLLGLTGSIGMGKSTTARLFVEEGCALWDADAAVHRLYAPGGAAVEPMRAVFPEAILNDAVSRDALKAIIAADPSALKRIESIVHPLVAQDRARFRETATADILVFDIPLLFETGGDAAMDAVACVSVPPEVQKDRVMARGTMTEAQFEQIRAKQMPNDEKCARADFVIVTDTLDHARAQVQDVVRQIRARQSDA</sequence>
<keyword evidence="5" id="KW-0963">Cytoplasm</keyword>
<keyword evidence="5 7" id="KW-0418">Kinase</keyword>
<keyword evidence="8" id="KW-1185">Reference proteome</keyword>
<proteinExistence type="inferred from homology"/>
<evidence type="ECO:0000313" key="7">
    <source>
        <dbReference type="EMBL" id="SDD64251.1"/>
    </source>
</evidence>
<dbReference type="NCBIfam" id="TIGR00152">
    <property type="entry name" value="dephospho-CoA kinase"/>
    <property type="match status" value="1"/>
</dbReference>
<dbReference type="EMBL" id="FMZV01000009">
    <property type="protein sequence ID" value="SDD64251.1"/>
    <property type="molecule type" value="Genomic_DNA"/>
</dbReference>
<dbReference type="OrthoDB" id="9812943at2"/>
<keyword evidence="4 5" id="KW-0173">Coenzyme A biosynthesis</keyword>
<feature type="binding site" evidence="5">
    <location>
        <begin position="12"/>
        <end position="17"/>
    </location>
    <ligand>
        <name>ATP</name>
        <dbReference type="ChEBI" id="CHEBI:30616"/>
    </ligand>
</feature>
<accession>A0A1G6WEI7</accession>
<dbReference type="PROSITE" id="PS51219">
    <property type="entry name" value="DPCK"/>
    <property type="match status" value="1"/>
</dbReference>
<dbReference type="Proteomes" id="UP000199628">
    <property type="component" value="Unassembled WGS sequence"/>
</dbReference>
<dbReference type="STRING" id="639004.SAMN04488239_10956"/>
<dbReference type="InterPro" id="IPR027417">
    <property type="entry name" value="P-loop_NTPase"/>
</dbReference>
<organism evidence="7 8">
    <name type="scientific">Ruegeria marina</name>
    <dbReference type="NCBI Taxonomy" id="639004"/>
    <lineage>
        <taxon>Bacteria</taxon>
        <taxon>Pseudomonadati</taxon>
        <taxon>Pseudomonadota</taxon>
        <taxon>Alphaproteobacteria</taxon>
        <taxon>Rhodobacterales</taxon>
        <taxon>Roseobacteraceae</taxon>
        <taxon>Ruegeria</taxon>
    </lineage>
</organism>
<dbReference type="HAMAP" id="MF_00376">
    <property type="entry name" value="Dephospho_CoA_kinase"/>
    <property type="match status" value="1"/>
</dbReference>
<keyword evidence="5" id="KW-0808">Transferase</keyword>
<keyword evidence="3 5" id="KW-0067">ATP-binding</keyword>
<dbReference type="GO" id="GO:0004140">
    <property type="term" value="F:dephospho-CoA kinase activity"/>
    <property type="evidence" value="ECO:0007669"/>
    <property type="project" value="UniProtKB-UniRule"/>
</dbReference>
<dbReference type="GO" id="GO:0005737">
    <property type="term" value="C:cytoplasm"/>
    <property type="evidence" value="ECO:0007669"/>
    <property type="project" value="UniProtKB-SubCell"/>
</dbReference>
<evidence type="ECO:0000256" key="4">
    <source>
        <dbReference type="ARBA" id="ARBA00022993"/>
    </source>
</evidence>
<dbReference type="CDD" id="cd02022">
    <property type="entry name" value="DPCK"/>
    <property type="match status" value="1"/>
</dbReference>
<comment type="subcellular location">
    <subcellularLocation>
        <location evidence="5">Cytoplasm</location>
    </subcellularLocation>
</comment>
<comment type="catalytic activity">
    <reaction evidence="5">
        <text>3'-dephospho-CoA + ATP = ADP + CoA + H(+)</text>
        <dbReference type="Rhea" id="RHEA:18245"/>
        <dbReference type="ChEBI" id="CHEBI:15378"/>
        <dbReference type="ChEBI" id="CHEBI:30616"/>
        <dbReference type="ChEBI" id="CHEBI:57287"/>
        <dbReference type="ChEBI" id="CHEBI:57328"/>
        <dbReference type="ChEBI" id="CHEBI:456216"/>
        <dbReference type="EC" id="2.7.1.24"/>
    </reaction>
</comment>
<dbReference type="AlphaFoldDB" id="A0A1G6WEI7"/>
<dbReference type="UniPathway" id="UPA00241">
    <property type="reaction ID" value="UER00356"/>
</dbReference>
<comment type="function">
    <text evidence="5">Catalyzes the phosphorylation of the 3'-hydroxyl group of dephosphocoenzyme A to form coenzyme A.</text>
</comment>
<name>A0A1G6WEI7_9RHOB</name>
<evidence type="ECO:0000256" key="1">
    <source>
        <dbReference type="ARBA" id="ARBA00009018"/>
    </source>
</evidence>
<dbReference type="SUPFAM" id="SSF52540">
    <property type="entry name" value="P-loop containing nucleoside triphosphate hydrolases"/>
    <property type="match status" value="1"/>
</dbReference>
<evidence type="ECO:0000256" key="6">
    <source>
        <dbReference type="NCBIfam" id="TIGR00152"/>
    </source>
</evidence>
<protein>
    <recommendedName>
        <fullName evidence="5 6">Dephospho-CoA kinase</fullName>
        <ecNumber evidence="5 6">2.7.1.24</ecNumber>
    </recommendedName>
    <alternativeName>
        <fullName evidence="5">Dephosphocoenzyme A kinase</fullName>
    </alternativeName>
</protein>
<dbReference type="GO" id="GO:0005524">
    <property type="term" value="F:ATP binding"/>
    <property type="evidence" value="ECO:0007669"/>
    <property type="project" value="UniProtKB-UniRule"/>
</dbReference>
<dbReference type="PANTHER" id="PTHR10695">
    <property type="entry name" value="DEPHOSPHO-COA KINASE-RELATED"/>
    <property type="match status" value="1"/>
</dbReference>
<dbReference type="GO" id="GO:0015937">
    <property type="term" value="P:coenzyme A biosynthetic process"/>
    <property type="evidence" value="ECO:0007669"/>
    <property type="project" value="UniProtKB-UniRule"/>
</dbReference>
<dbReference type="Pfam" id="PF01121">
    <property type="entry name" value="CoaE"/>
    <property type="match status" value="1"/>
</dbReference>
<reference evidence="8" key="1">
    <citation type="submission" date="2016-10" db="EMBL/GenBank/DDBJ databases">
        <authorList>
            <person name="Varghese N."/>
            <person name="Submissions S."/>
        </authorList>
    </citation>
    <scope>NUCLEOTIDE SEQUENCE [LARGE SCALE GENOMIC DNA]</scope>
    <source>
        <strain evidence="8">CGMCC 1.9108</strain>
    </source>
</reference>
<dbReference type="RefSeq" id="WP_093032398.1">
    <property type="nucleotide sequence ID" value="NZ_FMZV01000009.1"/>
</dbReference>
<evidence type="ECO:0000256" key="3">
    <source>
        <dbReference type="ARBA" id="ARBA00022840"/>
    </source>
</evidence>
<evidence type="ECO:0000256" key="2">
    <source>
        <dbReference type="ARBA" id="ARBA00022741"/>
    </source>
</evidence>
<evidence type="ECO:0000313" key="8">
    <source>
        <dbReference type="Proteomes" id="UP000199628"/>
    </source>
</evidence>